<gene>
    <name evidence="3" type="primary">mfppA</name>
    <name evidence="3" type="ORF">HC248_01203</name>
</gene>
<dbReference type="EC" id="3.1.3.79" evidence="3"/>
<reference evidence="3 4" key="1">
    <citation type="submission" date="2020-04" db="EMBL/GenBank/DDBJ databases">
        <title>Complete genome of a Psychrophilic, Marine, Gas Vacuolate Bacterium Polaromonas vacuolata KCTC 22033T.</title>
        <authorList>
            <person name="Hwang K."/>
            <person name="Kim K.M."/>
        </authorList>
    </citation>
    <scope>NUCLEOTIDE SEQUENCE [LARGE SCALE GENOMIC DNA]</scope>
    <source>
        <strain evidence="3 4">KCTC 22033</strain>
    </source>
</reference>
<keyword evidence="4" id="KW-1185">Reference proteome</keyword>
<dbReference type="InterPro" id="IPR051518">
    <property type="entry name" value="Sucrose_Phosphatase"/>
</dbReference>
<dbReference type="SUPFAM" id="SSF56784">
    <property type="entry name" value="HAD-like"/>
    <property type="match status" value="1"/>
</dbReference>
<evidence type="ECO:0000313" key="3">
    <source>
        <dbReference type="EMBL" id="QJC55919.1"/>
    </source>
</evidence>
<dbReference type="EMBL" id="CP051461">
    <property type="protein sequence ID" value="QJC55919.1"/>
    <property type="molecule type" value="Genomic_DNA"/>
</dbReference>
<dbReference type="InterPro" id="IPR036412">
    <property type="entry name" value="HAD-like_sf"/>
</dbReference>
<dbReference type="GO" id="GO:0016791">
    <property type="term" value="F:phosphatase activity"/>
    <property type="evidence" value="ECO:0007669"/>
    <property type="project" value="UniProtKB-ARBA"/>
</dbReference>
<sequence>MQKTILATDLDGTFLGGTQQQCDALYQWISERRNEIVLIYVSGRSLATMQDVLTGLPLKPDHIIADVGTSVYSGPDHKPLAALTSWLDAGWPADAKAKIQAVLREHPNLVAQPVVEGRRMSCFYTDEALAHAARAPLQALGFDVLLSAHKYFDVLPQGVQKGPTLLRTLAALNLNPNRTLVAGDTLNDLSLFHTGLAGVAVANREPLLSQALVNLPHVHLSTEDGAAGVLEALQRFHSPSITA</sequence>
<dbReference type="Gene3D" id="3.90.1070.10">
    <property type="match status" value="1"/>
</dbReference>
<keyword evidence="1 3" id="KW-0378">Hydrolase</keyword>
<evidence type="ECO:0000259" key="2">
    <source>
        <dbReference type="Pfam" id="PF05116"/>
    </source>
</evidence>
<dbReference type="AlphaFoldDB" id="A0A6H2H7R9"/>
<dbReference type="InterPro" id="IPR006379">
    <property type="entry name" value="HAD-SF_hydro_IIB"/>
</dbReference>
<dbReference type="Pfam" id="PF05116">
    <property type="entry name" value="S6PP"/>
    <property type="match status" value="1"/>
</dbReference>
<proteinExistence type="predicted"/>
<dbReference type="PANTHER" id="PTHR46521">
    <property type="entry name" value="SUCROSE-PHOSPHATASE 2-RELATED"/>
    <property type="match status" value="1"/>
</dbReference>
<dbReference type="NCBIfam" id="TIGR01484">
    <property type="entry name" value="HAD-SF-IIB"/>
    <property type="match status" value="1"/>
</dbReference>
<dbReference type="KEGG" id="pvac:HC248_01203"/>
<dbReference type="Gene3D" id="3.40.50.1000">
    <property type="entry name" value="HAD superfamily/HAD-like"/>
    <property type="match status" value="1"/>
</dbReference>
<dbReference type="InterPro" id="IPR023214">
    <property type="entry name" value="HAD_sf"/>
</dbReference>
<accession>A0A6H2H7R9</accession>
<organism evidence="3 4">
    <name type="scientific">Polaromonas vacuolata</name>
    <dbReference type="NCBI Taxonomy" id="37448"/>
    <lineage>
        <taxon>Bacteria</taxon>
        <taxon>Pseudomonadati</taxon>
        <taxon>Pseudomonadota</taxon>
        <taxon>Betaproteobacteria</taxon>
        <taxon>Burkholderiales</taxon>
        <taxon>Comamonadaceae</taxon>
        <taxon>Polaromonas</taxon>
    </lineage>
</organism>
<dbReference type="SFLD" id="SFLDG01140">
    <property type="entry name" value="C2.B:_Phosphomannomutase_and_P"/>
    <property type="match status" value="1"/>
</dbReference>
<evidence type="ECO:0000256" key="1">
    <source>
        <dbReference type="ARBA" id="ARBA00022801"/>
    </source>
</evidence>
<dbReference type="Proteomes" id="UP000502041">
    <property type="component" value="Chromosome"/>
</dbReference>
<dbReference type="RefSeq" id="WP_168921707.1">
    <property type="nucleotide sequence ID" value="NZ_CP051461.1"/>
</dbReference>
<dbReference type="SFLD" id="SFLDS00003">
    <property type="entry name" value="Haloacid_Dehalogenase"/>
    <property type="match status" value="1"/>
</dbReference>
<dbReference type="InterPro" id="IPR006380">
    <property type="entry name" value="SPP-like_dom"/>
</dbReference>
<evidence type="ECO:0000313" key="4">
    <source>
        <dbReference type="Proteomes" id="UP000502041"/>
    </source>
</evidence>
<dbReference type="SFLD" id="SFLDG01141">
    <property type="entry name" value="C2.B.1:_Sucrose_Phosphatase_Li"/>
    <property type="match status" value="1"/>
</dbReference>
<feature type="domain" description="Sucrose phosphatase-like" evidence="2">
    <location>
        <begin position="3"/>
        <end position="237"/>
    </location>
</feature>
<name>A0A6H2H7R9_9BURK</name>
<dbReference type="PANTHER" id="PTHR46521:SF4">
    <property type="entry name" value="SUCROSE-PHOSPHATASE 2-RELATED"/>
    <property type="match status" value="1"/>
</dbReference>
<protein>
    <submittedName>
        <fullName evidence="3">Mannosylfructose-phosphate phosphatase</fullName>
        <ecNumber evidence="3">3.1.3.79</ecNumber>
    </submittedName>
</protein>